<evidence type="ECO:0000256" key="1">
    <source>
        <dbReference type="SAM" id="SignalP"/>
    </source>
</evidence>
<feature type="signal peptide" evidence="1">
    <location>
        <begin position="1"/>
        <end position="19"/>
    </location>
</feature>
<evidence type="ECO:0000313" key="2">
    <source>
        <dbReference type="EMBL" id="MBT1696129.1"/>
    </source>
</evidence>
<evidence type="ECO:0008006" key="4">
    <source>
        <dbReference type="Google" id="ProtNLM"/>
    </source>
</evidence>
<proteinExistence type="predicted"/>
<evidence type="ECO:0000313" key="3">
    <source>
        <dbReference type="Proteomes" id="UP001319200"/>
    </source>
</evidence>
<dbReference type="CDD" id="cd22641">
    <property type="entry name" value="C24-like"/>
    <property type="match status" value="1"/>
</dbReference>
<accession>A0AAP2GHJ3</accession>
<gene>
    <name evidence="2" type="ORF">KK083_04540</name>
</gene>
<protein>
    <recommendedName>
        <fullName evidence="4">Tail fiber protein</fullName>
    </recommendedName>
</protein>
<dbReference type="RefSeq" id="WP_254161135.1">
    <property type="nucleotide sequence ID" value="NZ_JAHESF010000003.1"/>
</dbReference>
<organism evidence="2 3">
    <name type="scientific">Chryseosolibacter histidini</name>
    <dbReference type="NCBI Taxonomy" id="2782349"/>
    <lineage>
        <taxon>Bacteria</taxon>
        <taxon>Pseudomonadati</taxon>
        <taxon>Bacteroidota</taxon>
        <taxon>Cytophagia</taxon>
        <taxon>Cytophagales</taxon>
        <taxon>Chryseotaleaceae</taxon>
        <taxon>Chryseosolibacter</taxon>
    </lineage>
</organism>
<comment type="caution">
    <text evidence="2">The sequence shown here is derived from an EMBL/GenBank/DDBJ whole genome shotgun (WGS) entry which is preliminary data.</text>
</comment>
<dbReference type="SUPFAM" id="SSF88874">
    <property type="entry name" value="Receptor-binding domain of short tail fibre protein gp12"/>
    <property type="match status" value="1"/>
</dbReference>
<sequence length="284" mass="29693">MRTYLLILLVVVFRTATQAQVGFGNPAPDPSSILDLTANDKGFLIPRMTQSQREALALNNPARSLLVFDTTLGSFYFYDGGSWYSLNEWVRTAGSNTVSLTGNASVTGTVTAATVTANNYTLNSTGNGPVPQGGIIMWSGSAAAIPTGWALCNGANNTPDLRERFIVGAGGDNPSVAVVGGFGGPYNPGDKGGGNGVALLVSQMPSHSHTMNTTGSHQHTVREVNRGDEGSSGVDQSVGSYTETGVDKYTSFAGDHSHTIDPTGGGNAHENRPPYYALAFIMKL</sequence>
<feature type="chain" id="PRO_5042975292" description="Tail fiber protein" evidence="1">
    <location>
        <begin position="20"/>
        <end position="284"/>
    </location>
</feature>
<name>A0AAP2GHJ3_9BACT</name>
<keyword evidence="3" id="KW-1185">Reference proteome</keyword>
<dbReference type="EMBL" id="JAHESF010000003">
    <property type="protein sequence ID" value="MBT1696129.1"/>
    <property type="molecule type" value="Genomic_DNA"/>
</dbReference>
<keyword evidence="1" id="KW-0732">Signal</keyword>
<dbReference type="Proteomes" id="UP001319200">
    <property type="component" value="Unassembled WGS sequence"/>
</dbReference>
<reference evidence="2 3" key="1">
    <citation type="submission" date="2021-05" db="EMBL/GenBank/DDBJ databases">
        <title>A Polyphasic approach of four new species of the genus Ohtaekwangia: Ohtaekwangia histidinii sp. nov., Ohtaekwangia cretensis sp. nov., Ohtaekwangia indiensis sp. nov., Ohtaekwangia reichenbachii sp. nov. from diverse environment.</title>
        <authorList>
            <person name="Octaviana S."/>
        </authorList>
    </citation>
    <scope>NUCLEOTIDE SEQUENCE [LARGE SCALE GENOMIC DNA]</scope>
    <source>
        <strain evidence="2 3">PWU4</strain>
    </source>
</reference>
<dbReference type="AlphaFoldDB" id="A0AAP2GHJ3"/>